<protein>
    <submittedName>
        <fullName evidence="1">Uncharacterized protein</fullName>
    </submittedName>
</protein>
<sequence>MVSSVPLNYPHPELWPYHVVCDVILASTLSRNLSTLASLRNFKSTHFFYTTSKKNVYKLVGQYNVDGKGEDEPNINSSSDIRYIDHDSQMTPIDFEVTMSKVT</sequence>
<accession>A0A9D4C8C6</accession>
<reference evidence="1" key="2">
    <citation type="submission" date="2020-11" db="EMBL/GenBank/DDBJ databases">
        <authorList>
            <person name="McCartney M.A."/>
            <person name="Auch B."/>
            <person name="Kono T."/>
            <person name="Mallez S."/>
            <person name="Becker A."/>
            <person name="Gohl D.M."/>
            <person name="Silverstein K.A.T."/>
            <person name="Koren S."/>
            <person name="Bechman K.B."/>
            <person name="Herman A."/>
            <person name="Abrahante J.E."/>
            <person name="Garbe J."/>
        </authorList>
    </citation>
    <scope>NUCLEOTIDE SEQUENCE</scope>
    <source>
        <strain evidence="1">Duluth1</strain>
        <tissue evidence="1">Whole animal</tissue>
    </source>
</reference>
<proteinExistence type="predicted"/>
<comment type="caution">
    <text evidence="1">The sequence shown here is derived from an EMBL/GenBank/DDBJ whole genome shotgun (WGS) entry which is preliminary data.</text>
</comment>
<evidence type="ECO:0000313" key="2">
    <source>
        <dbReference type="Proteomes" id="UP000828390"/>
    </source>
</evidence>
<evidence type="ECO:0000313" key="1">
    <source>
        <dbReference type="EMBL" id="KAH3719333.1"/>
    </source>
</evidence>
<feature type="non-terminal residue" evidence="1">
    <location>
        <position position="1"/>
    </location>
</feature>
<organism evidence="1 2">
    <name type="scientific">Dreissena polymorpha</name>
    <name type="common">Zebra mussel</name>
    <name type="synonym">Mytilus polymorpha</name>
    <dbReference type="NCBI Taxonomy" id="45954"/>
    <lineage>
        <taxon>Eukaryota</taxon>
        <taxon>Metazoa</taxon>
        <taxon>Spiralia</taxon>
        <taxon>Lophotrochozoa</taxon>
        <taxon>Mollusca</taxon>
        <taxon>Bivalvia</taxon>
        <taxon>Autobranchia</taxon>
        <taxon>Heteroconchia</taxon>
        <taxon>Euheterodonta</taxon>
        <taxon>Imparidentia</taxon>
        <taxon>Neoheterodontei</taxon>
        <taxon>Myida</taxon>
        <taxon>Dreissenoidea</taxon>
        <taxon>Dreissenidae</taxon>
        <taxon>Dreissena</taxon>
    </lineage>
</organism>
<dbReference type="AlphaFoldDB" id="A0A9D4C8C6"/>
<name>A0A9D4C8C6_DREPO</name>
<dbReference type="Proteomes" id="UP000828390">
    <property type="component" value="Unassembled WGS sequence"/>
</dbReference>
<keyword evidence="2" id="KW-1185">Reference proteome</keyword>
<dbReference type="EMBL" id="JAIWYP010000013">
    <property type="protein sequence ID" value="KAH3719333.1"/>
    <property type="molecule type" value="Genomic_DNA"/>
</dbReference>
<gene>
    <name evidence="1" type="ORF">DPMN_062165</name>
</gene>
<reference evidence="1" key="1">
    <citation type="journal article" date="2019" name="bioRxiv">
        <title>The Genome of the Zebra Mussel, Dreissena polymorpha: A Resource for Invasive Species Research.</title>
        <authorList>
            <person name="McCartney M.A."/>
            <person name="Auch B."/>
            <person name="Kono T."/>
            <person name="Mallez S."/>
            <person name="Zhang Y."/>
            <person name="Obille A."/>
            <person name="Becker A."/>
            <person name="Abrahante J.E."/>
            <person name="Garbe J."/>
            <person name="Badalamenti J.P."/>
            <person name="Herman A."/>
            <person name="Mangelson H."/>
            <person name="Liachko I."/>
            <person name="Sullivan S."/>
            <person name="Sone E.D."/>
            <person name="Koren S."/>
            <person name="Silverstein K.A.T."/>
            <person name="Beckman K.B."/>
            <person name="Gohl D.M."/>
        </authorList>
    </citation>
    <scope>NUCLEOTIDE SEQUENCE</scope>
    <source>
        <strain evidence="1">Duluth1</strain>
        <tissue evidence="1">Whole animal</tissue>
    </source>
</reference>